<evidence type="ECO:0000313" key="2">
    <source>
        <dbReference type="EMBL" id="SVB93949.1"/>
    </source>
</evidence>
<name>A0A382I3S3_9ZZZZ</name>
<evidence type="ECO:0000259" key="1">
    <source>
        <dbReference type="Pfam" id="PF04945"/>
    </source>
</evidence>
<dbReference type="GO" id="GO:0016491">
    <property type="term" value="F:oxidoreductase activity"/>
    <property type="evidence" value="ECO:0007669"/>
    <property type="project" value="InterPro"/>
</dbReference>
<accession>A0A382I3S3</accession>
<organism evidence="2">
    <name type="scientific">marine metagenome</name>
    <dbReference type="NCBI Taxonomy" id="408172"/>
    <lineage>
        <taxon>unclassified sequences</taxon>
        <taxon>metagenomes</taxon>
        <taxon>ecological metagenomes</taxon>
    </lineage>
</organism>
<dbReference type="InterPro" id="IPR012348">
    <property type="entry name" value="RNR-like"/>
</dbReference>
<dbReference type="InterPro" id="IPR009078">
    <property type="entry name" value="Ferritin-like_SF"/>
</dbReference>
<dbReference type="Pfam" id="PF04945">
    <property type="entry name" value="YHS"/>
    <property type="match status" value="1"/>
</dbReference>
<dbReference type="SUPFAM" id="SSF47240">
    <property type="entry name" value="Ferritin-like"/>
    <property type="match status" value="1"/>
</dbReference>
<sequence>MKLKKANAMTTDIPSSAKTIVTSICPSCGCSLIRLGIGADRWAKSRYEGKEYFFCCQGCADLFNQEPPRYLQETKDLVVCPTCLAEKPVQWTARREIAGWEVFFCRCPYCPDVF</sequence>
<gene>
    <name evidence="2" type="ORF">METZ01_LOCUS246803</name>
</gene>
<dbReference type="InterPro" id="IPR007029">
    <property type="entry name" value="YHS_dom"/>
</dbReference>
<dbReference type="EMBL" id="UINC01064872">
    <property type="protein sequence ID" value="SVB93949.1"/>
    <property type="molecule type" value="Genomic_DNA"/>
</dbReference>
<dbReference type="Gene3D" id="1.10.620.20">
    <property type="entry name" value="Ribonucleotide Reductase, subunit A"/>
    <property type="match status" value="1"/>
</dbReference>
<protein>
    <recommendedName>
        <fullName evidence="1">YHS domain-containing protein</fullName>
    </recommendedName>
</protein>
<proteinExistence type="predicted"/>
<dbReference type="AlphaFoldDB" id="A0A382I3S3"/>
<feature type="domain" description="YHS" evidence="1">
    <location>
        <begin position="44"/>
        <end position="73"/>
    </location>
</feature>
<reference evidence="2" key="1">
    <citation type="submission" date="2018-05" db="EMBL/GenBank/DDBJ databases">
        <authorList>
            <person name="Lanie J.A."/>
            <person name="Ng W.-L."/>
            <person name="Kazmierczak K.M."/>
            <person name="Andrzejewski T.M."/>
            <person name="Davidsen T.M."/>
            <person name="Wayne K.J."/>
            <person name="Tettelin H."/>
            <person name="Glass J.I."/>
            <person name="Rusch D."/>
            <person name="Podicherti R."/>
            <person name="Tsui H.-C.T."/>
            <person name="Winkler M.E."/>
        </authorList>
    </citation>
    <scope>NUCLEOTIDE SEQUENCE</scope>
</reference>